<evidence type="ECO:0000256" key="2">
    <source>
        <dbReference type="ARBA" id="ARBA00023027"/>
    </source>
</evidence>
<evidence type="ECO:0000256" key="6">
    <source>
        <dbReference type="SAM" id="Phobius"/>
    </source>
</evidence>
<dbReference type="InterPro" id="IPR015955">
    <property type="entry name" value="Lactate_DH/Glyco_Ohase_4_C"/>
</dbReference>
<gene>
    <name evidence="9" type="primary">LDHA</name>
    <name evidence="9" type="ORF">PEBR_34241</name>
</gene>
<comment type="similarity">
    <text evidence="5">Belongs to the LDH/MDH superfamily.</text>
</comment>
<dbReference type="CDD" id="cd00300">
    <property type="entry name" value="LDH_like"/>
    <property type="match status" value="1"/>
</dbReference>
<evidence type="ECO:0000256" key="3">
    <source>
        <dbReference type="PIRSR" id="PIRSR000102-1"/>
    </source>
</evidence>
<evidence type="ECO:0000313" key="9">
    <source>
        <dbReference type="EMBL" id="OOQ84331.1"/>
    </source>
</evidence>
<dbReference type="Proteomes" id="UP000190744">
    <property type="component" value="Unassembled WGS sequence"/>
</dbReference>
<dbReference type="Pfam" id="PF02866">
    <property type="entry name" value="Ldh_1_C"/>
    <property type="match status" value="1"/>
</dbReference>
<organism evidence="9 10">
    <name type="scientific">Penicillium brasilianum</name>
    <dbReference type="NCBI Taxonomy" id="104259"/>
    <lineage>
        <taxon>Eukaryota</taxon>
        <taxon>Fungi</taxon>
        <taxon>Dikarya</taxon>
        <taxon>Ascomycota</taxon>
        <taxon>Pezizomycotina</taxon>
        <taxon>Eurotiomycetes</taxon>
        <taxon>Eurotiomycetidae</taxon>
        <taxon>Eurotiales</taxon>
        <taxon>Aspergillaceae</taxon>
        <taxon>Penicillium</taxon>
    </lineage>
</organism>
<accession>A0A1S9RG54</accession>
<protein>
    <submittedName>
        <fullName evidence="9">L-lactate dehydrogenase A</fullName>
    </submittedName>
</protein>
<dbReference type="PANTHER" id="PTHR43128">
    <property type="entry name" value="L-2-HYDROXYCARBOXYLATE DEHYDROGENASE (NAD(P)(+))"/>
    <property type="match status" value="1"/>
</dbReference>
<keyword evidence="6" id="KW-0812">Transmembrane</keyword>
<dbReference type="PRINTS" id="PR00086">
    <property type="entry name" value="LLDHDRGNASE"/>
</dbReference>
<dbReference type="AlphaFoldDB" id="A0A1S9RG54"/>
<dbReference type="Gene3D" id="3.40.50.720">
    <property type="entry name" value="NAD(P)-binding Rossmann-like Domain"/>
    <property type="match status" value="1"/>
</dbReference>
<feature type="binding site" evidence="4">
    <location>
        <begin position="124"/>
        <end position="126"/>
    </location>
    <ligand>
        <name>NAD(+)</name>
        <dbReference type="ChEBI" id="CHEBI:57540"/>
    </ligand>
</feature>
<keyword evidence="6" id="KW-0472">Membrane</keyword>
<evidence type="ECO:0000259" key="8">
    <source>
        <dbReference type="Pfam" id="PF02866"/>
    </source>
</evidence>
<dbReference type="PANTHER" id="PTHR43128:SF16">
    <property type="entry name" value="L-LACTATE DEHYDROGENASE"/>
    <property type="match status" value="1"/>
</dbReference>
<sequence>MSSHGKPISRIAIIGVGQVGAAAAYAIILHSLASELLLVDIKTQLRNGQVNDLSDVSYSCNSKTSVRAATHQEARDSDIVVITAGSNYSIGETSTQHIYQKVSIIRSIINEMKPFRSDTILLVVANPVDLLTSLAYKLSDLPASQVLGSGTFLDSVRIRNLLAETTGVAANSIDLYAVGVHGDSQVVAWSDATIAGIPINESLPLSTLSRDELSSECKNRSRIIIQEKGSTPLGIGSIIYSICSSILSDKRNVRPISHFQPEWGCCFSLPVVLGRAGIIKKIEMPLNNDESAALDESVKDLRNKFERINEDQ</sequence>
<evidence type="ECO:0000256" key="1">
    <source>
        <dbReference type="ARBA" id="ARBA00023002"/>
    </source>
</evidence>
<feature type="transmembrane region" description="Helical" evidence="6">
    <location>
        <begin position="12"/>
        <end position="33"/>
    </location>
</feature>
<feature type="binding site" evidence="4">
    <location>
        <position position="40"/>
    </location>
    <ligand>
        <name>NAD(+)</name>
        <dbReference type="ChEBI" id="CHEBI:57540"/>
    </ligand>
</feature>
<dbReference type="InterPro" id="IPR001557">
    <property type="entry name" value="L-lactate/malate_DH"/>
</dbReference>
<proteinExistence type="inferred from homology"/>
<evidence type="ECO:0000256" key="5">
    <source>
        <dbReference type="RuleBase" id="RU003369"/>
    </source>
</evidence>
<dbReference type="EMBL" id="LJBN01000183">
    <property type="protein sequence ID" value="OOQ84331.1"/>
    <property type="molecule type" value="Genomic_DNA"/>
</dbReference>
<dbReference type="PIRSF" id="PIRSF000102">
    <property type="entry name" value="Lac_mal_DH"/>
    <property type="match status" value="1"/>
</dbReference>
<comment type="caution">
    <text evidence="9">The sequence shown here is derived from an EMBL/GenBank/DDBJ whole genome shotgun (WGS) entry which is preliminary data.</text>
</comment>
<evidence type="ECO:0000256" key="4">
    <source>
        <dbReference type="PIRSR" id="PIRSR000102-3"/>
    </source>
</evidence>
<keyword evidence="6" id="KW-1133">Transmembrane helix</keyword>
<feature type="binding site" evidence="4">
    <location>
        <begin position="15"/>
        <end position="20"/>
    </location>
    <ligand>
        <name>NAD(+)</name>
        <dbReference type="ChEBI" id="CHEBI:57540"/>
    </ligand>
</feature>
<dbReference type="GO" id="GO:0006089">
    <property type="term" value="P:lactate metabolic process"/>
    <property type="evidence" value="ECO:0007669"/>
    <property type="project" value="TreeGrafter"/>
</dbReference>
<dbReference type="SUPFAM" id="SSF56327">
    <property type="entry name" value="LDH C-terminal domain-like"/>
    <property type="match status" value="1"/>
</dbReference>
<keyword evidence="2 4" id="KW-0520">NAD</keyword>
<evidence type="ECO:0000313" key="10">
    <source>
        <dbReference type="Proteomes" id="UP000190744"/>
    </source>
</evidence>
<feature type="active site" description="Proton acceptor" evidence="3">
    <location>
        <position position="181"/>
    </location>
</feature>
<dbReference type="SMR" id="A0A1S9RG54"/>
<name>A0A1S9RG54_PENBI</name>
<dbReference type="InterPro" id="IPR022383">
    <property type="entry name" value="Lactate/malate_DH_C"/>
</dbReference>
<evidence type="ECO:0000259" key="7">
    <source>
        <dbReference type="Pfam" id="PF00056"/>
    </source>
</evidence>
<keyword evidence="1 5" id="KW-0560">Oxidoreductase</keyword>
<dbReference type="InterPro" id="IPR001236">
    <property type="entry name" value="Lactate/malate_DH_N"/>
</dbReference>
<dbReference type="Gene3D" id="3.90.110.10">
    <property type="entry name" value="Lactate dehydrogenase/glycoside hydrolase, family 4, C-terminal"/>
    <property type="match status" value="1"/>
</dbReference>
<dbReference type="GO" id="GO:0004459">
    <property type="term" value="F:L-lactate dehydrogenase (NAD+) activity"/>
    <property type="evidence" value="ECO:0007669"/>
    <property type="project" value="TreeGrafter"/>
</dbReference>
<dbReference type="InterPro" id="IPR036291">
    <property type="entry name" value="NAD(P)-bd_dom_sf"/>
</dbReference>
<reference evidence="10" key="1">
    <citation type="submission" date="2015-09" db="EMBL/GenBank/DDBJ databases">
        <authorList>
            <person name="Fill T.P."/>
            <person name="Baretta J.F."/>
            <person name="de Almeida L.G."/>
            <person name="Rocha M."/>
            <person name="de Souza D.H."/>
            <person name="Malavazi I."/>
            <person name="Cerdeira L.T."/>
            <person name="Hong H."/>
            <person name="Samborskyy M."/>
            <person name="de Vasconcelos A.T."/>
            <person name="Leadlay P."/>
            <person name="Rodrigues-Filho E."/>
        </authorList>
    </citation>
    <scope>NUCLEOTIDE SEQUENCE [LARGE SCALE GENOMIC DNA]</scope>
    <source>
        <strain evidence="10">LaBioMMi 136</strain>
    </source>
</reference>
<dbReference type="Pfam" id="PF00056">
    <property type="entry name" value="Ldh_1_N"/>
    <property type="match status" value="1"/>
</dbReference>
<feature type="domain" description="Lactate/malate dehydrogenase N-terminal" evidence="7">
    <location>
        <begin position="10"/>
        <end position="148"/>
    </location>
</feature>
<dbReference type="SUPFAM" id="SSF51735">
    <property type="entry name" value="NAD(P)-binding Rossmann-fold domains"/>
    <property type="match status" value="1"/>
</dbReference>
<feature type="domain" description="Lactate/malate dehydrogenase C-terminal" evidence="8">
    <location>
        <begin position="151"/>
        <end position="309"/>
    </location>
</feature>